<dbReference type="SMART" id="SM01321">
    <property type="entry name" value="Y1_Tnp"/>
    <property type="match status" value="1"/>
</dbReference>
<accession>A0ABS5C0A4</accession>
<comment type="caution">
    <text evidence="2">The sequence shown here is derived from an EMBL/GenBank/DDBJ whole genome shotgun (WGS) entry which is preliminary data.</text>
</comment>
<dbReference type="RefSeq" id="WP_210660057.1">
    <property type="nucleotide sequence ID" value="NZ_JAGKQQ010000001.1"/>
</dbReference>
<dbReference type="EMBL" id="JAGKQQ010000001">
    <property type="protein sequence ID" value="MBP3959410.1"/>
    <property type="molecule type" value="Genomic_DNA"/>
</dbReference>
<dbReference type="Gene3D" id="3.30.70.1290">
    <property type="entry name" value="Transposase IS200-like"/>
    <property type="match status" value="1"/>
</dbReference>
<evidence type="ECO:0000313" key="3">
    <source>
        <dbReference type="Proteomes" id="UP000676565"/>
    </source>
</evidence>
<proteinExistence type="predicted"/>
<gene>
    <name evidence="2" type="ORF">J8F10_29555</name>
</gene>
<evidence type="ECO:0000259" key="1">
    <source>
        <dbReference type="SMART" id="SM01321"/>
    </source>
</evidence>
<feature type="domain" description="Transposase IS200-like" evidence="1">
    <location>
        <begin position="2"/>
        <end position="102"/>
    </location>
</feature>
<dbReference type="SUPFAM" id="SSF143422">
    <property type="entry name" value="Transposase IS200-like"/>
    <property type="match status" value="1"/>
</dbReference>
<keyword evidence="3" id="KW-1185">Reference proteome</keyword>
<organism evidence="2 3">
    <name type="scientific">Gemmata palustris</name>
    <dbReference type="NCBI Taxonomy" id="2822762"/>
    <lineage>
        <taxon>Bacteria</taxon>
        <taxon>Pseudomonadati</taxon>
        <taxon>Planctomycetota</taxon>
        <taxon>Planctomycetia</taxon>
        <taxon>Gemmatales</taxon>
        <taxon>Gemmataceae</taxon>
        <taxon>Gemmata</taxon>
    </lineage>
</organism>
<dbReference type="Proteomes" id="UP000676565">
    <property type="component" value="Unassembled WGS sequence"/>
</dbReference>
<reference evidence="2 3" key="1">
    <citation type="submission" date="2021-04" db="EMBL/GenBank/DDBJ databases">
        <authorList>
            <person name="Ivanova A."/>
        </authorList>
    </citation>
    <scope>NUCLEOTIDE SEQUENCE [LARGE SCALE GENOMIC DNA]</scope>
    <source>
        <strain evidence="2 3">G18</strain>
    </source>
</reference>
<sequence length="123" mass="13346">MVLLEPAHAIDVFSQLRETSARRGWALLALAVLTNHIHAVVRVEGDPDGAVLLRDFKSYASRRLNTAHGKPVAGSWWSESGSRRVLRDEKNILAAIEYVSSQTGALFVWAVAPVGESIGIDVG</sequence>
<dbReference type="InterPro" id="IPR002686">
    <property type="entry name" value="Transposase_17"/>
</dbReference>
<dbReference type="InterPro" id="IPR036515">
    <property type="entry name" value="Transposase_17_sf"/>
</dbReference>
<name>A0ABS5C0A4_9BACT</name>
<evidence type="ECO:0000313" key="2">
    <source>
        <dbReference type="EMBL" id="MBP3959410.1"/>
    </source>
</evidence>
<protein>
    <submittedName>
        <fullName evidence="2">Transposase</fullName>
    </submittedName>
</protein>